<dbReference type="OrthoDB" id="552755at2759"/>
<gene>
    <name evidence="2" type="ORF">HMPREF1541_03159</name>
</gene>
<feature type="region of interest" description="Disordered" evidence="1">
    <location>
        <begin position="302"/>
        <end position="349"/>
    </location>
</feature>
<evidence type="ECO:0000256" key="1">
    <source>
        <dbReference type="SAM" id="MobiDB-lite"/>
    </source>
</evidence>
<dbReference type="Proteomes" id="UP000030752">
    <property type="component" value="Unassembled WGS sequence"/>
</dbReference>
<dbReference type="HOGENOM" id="CLU_033002_1_0_1"/>
<feature type="compositionally biased region" description="Polar residues" evidence="1">
    <location>
        <begin position="129"/>
        <end position="139"/>
    </location>
</feature>
<protein>
    <recommendedName>
        <fullName evidence="4">Transcriptional regulator</fullName>
    </recommendedName>
</protein>
<dbReference type="GO" id="GO:0005634">
    <property type="term" value="C:nucleus"/>
    <property type="evidence" value="ECO:0007669"/>
    <property type="project" value="TreeGrafter"/>
</dbReference>
<reference evidence="2 3" key="1">
    <citation type="submission" date="2013-03" db="EMBL/GenBank/DDBJ databases">
        <title>The Genome Sequence of Phialophora europaea CBS 101466.</title>
        <authorList>
            <consortium name="The Broad Institute Genomics Platform"/>
            <person name="Cuomo C."/>
            <person name="de Hoog S."/>
            <person name="Gorbushina A."/>
            <person name="Walker B."/>
            <person name="Young S.K."/>
            <person name="Zeng Q."/>
            <person name="Gargeya S."/>
            <person name="Fitzgerald M."/>
            <person name="Haas B."/>
            <person name="Abouelleil A."/>
            <person name="Allen A.W."/>
            <person name="Alvarado L."/>
            <person name="Arachchi H.M."/>
            <person name="Berlin A.M."/>
            <person name="Chapman S.B."/>
            <person name="Gainer-Dewar J."/>
            <person name="Goldberg J."/>
            <person name="Griggs A."/>
            <person name="Gujja S."/>
            <person name="Hansen M."/>
            <person name="Howarth C."/>
            <person name="Imamovic A."/>
            <person name="Ireland A."/>
            <person name="Larimer J."/>
            <person name="McCowan C."/>
            <person name="Murphy C."/>
            <person name="Pearson M."/>
            <person name="Poon T.W."/>
            <person name="Priest M."/>
            <person name="Roberts A."/>
            <person name="Saif S."/>
            <person name="Shea T."/>
            <person name="Sisk P."/>
            <person name="Sykes S."/>
            <person name="Wortman J."/>
            <person name="Nusbaum C."/>
            <person name="Birren B."/>
        </authorList>
    </citation>
    <scope>NUCLEOTIDE SEQUENCE [LARGE SCALE GENOMIC DNA]</scope>
    <source>
        <strain evidence="2 3">CBS 101466</strain>
    </source>
</reference>
<name>W2RZU9_CYPE1</name>
<dbReference type="PANTHER" id="PTHR15410:SF2">
    <property type="entry name" value="HIRA-INTERACTING PROTEIN 3"/>
    <property type="match status" value="1"/>
</dbReference>
<sequence length="349" mass="38628">MSDSELSDAPDIGIPPDFELENSLRREVNRANQKGEVVTVRLIRTNSEQRLGLPDSFYKTHDIWKDRSKDVIHDQMISEKAVPSSPVLHSKTKAASHEQSDSPRPAKRKSAETQSPPPKKQKTKTEKSANLSSIPSDINSDAESEPEARPKQGKRASKPAKAASSQSKQKKSTKAADSSEEPAREDDNSESEMSIVLDEDPKPSKRGKSRDAPSKDKKSKASKPKATAEVDSDQAEIKRLQMWLGRCGIRKVWGAYLKPYETPKAKIKHLKDMLADVGMTGRYSQEKARDIKEARELAADIEAVKEGDERWGTGGKPSDSEDDGQSRGRLVRGSRAQYDFLSSDGEETS</sequence>
<dbReference type="VEuPathDB" id="FungiDB:HMPREF1541_03159"/>
<evidence type="ECO:0008006" key="4">
    <source>
        <dbReference type="Google" id="ProtNLM"/>
    </source>
</evidence>
<dbReference type="EMBL" id="KB822719">
    <property type="protein sequence ID" value="ETN41224.1"/>
    <property type="molecule type" value="Genomic_DNA"/>
</dbReference>
<dbReference type="STRING" id="1220924.W2RZU9"/>
<feature type="compositionally biased region" description="Basic and acidic residues" evidence="1">
    <location>
        <begin position="199"/>
        <end position="216"/>
    </location>
</feature>
<evidence type="ECO:0000313" key="2">
    <source>
        <dbReference type="EMBL" id="ETN41224.1"/>
    </source>
</evidence>
<dbReference type="AlphaFoldDB" id="W2RZU9"/>
<proteinExistence type="predicted"/>
<dbReference type="RefSeq" id="XP_008715733.1">
    <property type="nucleotide sequence ID" value="XM_008717511.1"/>
</dbReference>
<dbReference type="GeneID" id="19970498"/>
<organism evidence="2 3">
    <name type="scientific">Cyphellophora europaea (strain CBS 101466)</name>
    <name type="common">Phialophora europaea</name>
    <dbReference type="NCBI Taxonomy" id="1220924"/>
    <lineage>
        <taxon>Eukaryota</taxon>
        <taxon>Fungi</taxon>
        <taxon>Dikarya</taxon>
        <taxon>Ascomycota</taxon>
        <taxon>Pezizomycotina</taxon>
        <taxon>Eurotiomycetes</taxon>
        <taxon>Chaetothyriomycetidae</taxon>
        <taxon>Chaetothyriales</taxon>
        <taxon>Cyphellophoraceae</taxon>
        <taxon>Cyphellophora</taxon>
    </lineage>
</organism>
<evidence type="ECO:0000313" key="3">
    <source>
        <dbReference type="Proteomes" id="UP000030752"/>
    </source>
</evidence>
<dbReference type="InterPro" id="IPR037647">
    <property type="entry name" value="HIRIP3"/>
</dbReference>
<accession>W2RZU9</accession>
<feature type="compositionally biased region" description="Basic and acidic residues" evidence="1">
    <location>
        <begin position="302"/>
        <end position="311"/>
    </location>
</feature>
<dbReference type="InParanoid" id="W2RZU9"/>
<dbReference type="PANTHER" id="PTHR15410">
    <property type="entry name" value="HIRA-INTERACTING PROTEIN 3"/>
    <property type="match status" value="1"/>
</dbReference>
<dbReference type="eggNOG" id="ENOG502S0AG">
    <property type="taxonomic scope" value="Eukaryota"/>
</dbReference>
<keyword evidence="3" id="KW-1185">Reference proteome</keyword>
<feature type="region of interest" description="Disordered" evidence="1">
    <location>
        <begin position="75"/>
        <end position="235"/>
    </location>
</feature>